<protein>
    <submittedName>
        <fullName evidence="4">DNA-binding helix-turn-helix domain-containing protein</fullName>
    </submittedName>
</protein>
<reference evidence="4" key="1">
    <citation type="submission" date="2020-02" db="EMBL/GenBank/DDBJ databases">
        <title>Development of a multiplex PCR-based assay for rapid serotyping of Erysipelothrix species.</title>
        <authorList>
            <person name="Shimoji Y."/>
            <person name="Shiraiwa K."/>
            <person name="Tominaga H."/>
            <person name="Nishikawa S."/>
            <person name="Eguchi M."/>
            <person name="Hikono H."/>
            <person name="Ogawa Y."/>
        </authorList>
    </citation>
    <scope>NUCLEOTIDE SEQUENCE</scope>
    <source>
        <strain evidence="4">545</strain>
    </source>
</reference>
<feature type="transmembrane region" description="Helical" evidence="2">
    <location>
        <begin position="81"/>
        <end position="98"/>
    </location>
</feature>
<keyword evidence="2" id="KW-0812">Transmembrane</keyword>
<proteinExistence type="predicted"/>
<dbReference type="Gene3D" id="1.10.260.40">
    <property type="entry name" value="lambda repressor-like DNA-binding domains"/>
    <property type="match status" value="1"/>
</dbReference>
<dbReference type="PANTHER" id="PTHR46558:SF15">
    <property type="entry name" value="HELIX-TURN-HELIX DOMAIN PROTEIN"/>
    <property type="match status" value="1"/>
</dbReference>
<dbReference type="EMBL" id="LC528606">
    <property type="protein sequence ID" value="BCB22714.1"/>
    <property type="molecule type" value="Genomic_DNA"/>
</dbReference>
<dbReference type="AlphaFoldDB" id="A0A6S6I1P7"/>
<dbReference type="CDD" id="cd00093">
    <property type="entry name" value="HTH_XRE"/>
    <property type="match status" value="1"/>
</dbReference>
<dbReference type="InterPro" id="IPR010982">
    <property type="entry name" value="Lambda_DNA-bd_dom_sf"/>
</dbReference>
<keyword evidence="1 4" id="KW-0238">DNA-binding</keyword>
<sequence>MIINQQIKFYRTEQKMSQDMLAEKLNISRQSISKWERGESLPSIDNLVRLSEILGIPLDELVKGKESFPIPFSFGQNTTKVFFVIFVLITTLVCFVTYTMKPHLIVVLLAFGYCYGMVSLIGFRNFKDYYDFFIIWNQGIEVYVGTNLKLTATILSFIGKRKTKQIPYASIESMKIYFNNKGYDPATQEGLNYRRRQTVVGRETFSLILTTEYLENYTLNLDRLFYPQSDEYKYFSAMMAYFEKQGIEIDDAYGILAAITDEYDMIEAAYRKQ</sequence>
<dbReference type="GO" id="GO:0003677">
    <property type="term" value="F:DNA binding"/>
    <property type="evidence" value="ECO:0007669"/>
    <property type="project" value="UniProtKB-KW"/>
</dbReference>
<feature type="domain" description="HTH cro/C1-type" evidence="3">
    <location>
        <begin position="7"/>
        <end position="61"/>
    </location>
</feature>
<accession>A0A6S6I1P7</accession>
<dbReference type="SMART" id="SM00530">
    <property type="entry name" value="HTH_XRE"/>
    <property type="match status" value="1"/>
</dbReference>
<dbReference type="PROSITE" id="PS50943">
    <property type="entry name" value="HTH_CROC1"/>
    <property type="match status" value="1"/>
</dbReference>
<evidence type="ECO:0000259" key="3">
    <source>
        <dbReference type="PROSITE" id="PS50943"/>
    </source>
</evidence>
<feature type="transmembrane region" description="Helical" evidence="2">
    <location>
        <begin position="104"/>
        <end position="123"/>
    </location>
</feature>
<keyword evidence="2" id="KW-0472">Membrane</keyword>
<dbReference type="InterPro" id="IPR001387">
    <property type="entry name" value="Cro/C1-type_HTH"/>
</dbReference>
<dbReference type="PANTHER" id="PTHR46558">
    <property type="entry name" value="TRACRIPTIONAL REGULATORY PROTEIN-RELATED-RELATED"/>
    <property type="match status" value="1"/>
</dbReference>
<dbReference type="SUPFAM" id="SSF47413">
    <property type="entry name" value="lambda repressor-like DNA-binding domains"/>
    <property type="match status" value="1"/>
</dbReference>
<evidence type="ECO:0000256" key="2">
    <source>
        <dbReference type="SAM" id="Phobius"/>
    </source>
</evidence>
<evidence type="ECO:0000256" key="1">
    <source>
        <dbReference type="ARBA" id="ARBA00023125"/>
    </source>
</evidence>
<evidence type="ECO:0000313" key="4">
    <source>
        <dbReference type="EMBL" id="BCB22714.1"/>
    </source>
</evidence>
<dbReference type="Pfam" id="PF01381">
    <property type="entry name" value="HTH_3"/>
    <property type="match status" value="1"/>
</dbReference>
<name>A0A6S6I1P7_ERYRH</name>
<keyword evidence="2" id="KW-1133">Transmembrane helix</keyword>
<organism evidence="4">
    <name type="scientific">Erysipelothrix rhusiopathiae</name>
    <dbReference type="NCBI Taxonomy" id="1648"/>
    <lineage>
        <taxon>Bacteria</taxon>
        <taxon>Bacillati</taxon>
        <taxon>Bacillota</taxon>
        <taxon>Erysipelotrichia</taxon>
        <taxon>Erysipelotrichales</taxon>
        <taxon>Erysipelotrichaceae</taxon>
        <taxon>Erysipelothrix</taxon>
    </lineage>
</organism>